<accession>A0A6A5XYN0</accession>
<feature type="transmembrane region" description="Helical" evidence="6">
    <location>
        <begin position="26"/>
        <end position="45"/>
    </location>
</feature>
<evidence type="ECO:0000313" key="9">
    <source>
        <dbReference type="Proteomes" id="UP000799778"/>
    </source>
</evidence>
<keyword evidence="2 6" id="KW-0812">Transmembrane</keyword>
<keyword evidence="3 6" id="KW-1133">Transmembrane helix</keyword>
<evidence type="ECO:0000313" key="8">
    <source>
        <dbReference type="EMBL" id="KAF2017384.1"/>
    </source>
</evidence>
<dbReference type="EMBL" id="ML978068">
    <property type="protein sequence ID" value="KAF2017384.1"/>
    <property type="molecule type" value="Genomic_DNA"/>
</dbReference>
<dbReference type="RefSeq" id="XP_033385723.1">
    <property type="nucleotide sequence ID" value="XM_033527468.1"/>
</dbReference>
<evidence type="ECO:0000256" key="1">
    <source>
        <dbReference type="ARBA" id="ARBA00004141"/>
    </source>
</evidence>
<dbReference type="InterPro" id="IPR049326">
    <property type="entry name" value="Rhodopsin_dom_fungi"/>
</dbReference>
<evidence type="ECO:0000256" key="5">
    <source>
        <dbReference type="ARBA" id="ARBA00038359"/>
    </source>
</evidence>
<reference evidence="8" key="1">
    <citation type="journal article" date="2020" name="Stud. Mycol.">
        <title>101 Dothideomycetes genomes: a test case for predicting lifestyles and emergence of pathogens.</title>
        <authorList>
            <person name="Haridas S."/>
            <person name="Albert R."/>
            <person name="Binder M."/>
            <person name="Bloem J."/>
            <person name="Labutti K."/>
            <person name="Salamov A."/>
            <person name="Andreopoulos B."/>
            <person name="Baker S."/>
            <person name="Barry K."/>
            <person name="Bills G."/>
            <person name="Bluhm B."/>
            <person name="Cannon C."/>
            <person name="Castanera R."/>
            <person name="Culley D."/>
            <person name="Daum C."/>
            <person name="Ezra D."/>
            <person name="Gonzalez J."/>
            <person name="Henrissat B."/>
            <person name="Kuo A."/>
            <person name="Liang C."/>
            <person name="Lipzen A."/>
            <person name="Lutzoni F."/>
            <person name="Magnuson J."/>
            <person name="Mondo S."/>
            <person name="Nolan M."/>
            <person name="Ohm R."/>
            <person name="Pangilinan J."/>
            <person name="Park H.-J."/>
            <person name="Ramirez L."/>
            <person name="Alfaro M."/>
            <person name="Sun H."/>
            <person name="Tritt A."/>
            <person name="Yoshinaga Y."/>
            <person name="Zwiers L.-H."/>
            <person name="Turgeon B."/>
            <person name="Goodwin S."/>
            <person name="Spatafora J."/>
            <person name="Crous P."/>
            <person name="Grigoriev I."/>
        </authorList>
    </citation>
    <scope>NUCLEOTIDE SEQUENCE</scope>
    <source>
        <strain evidence="8">CBS 175.79</strain>
    </source>
</reference>
<dbReference type="Proteomes" id="UP000799778">
    <property type="component" value="Unassembled WGS sequence"/>
</dbReference>
<dbReference type="GeneID" id="54284865"/>
<dbReference type="Pfam" id="PF20684">
    <property type="entry name" value="Fung_rhodopsin"/>
    <property type="match status" value="1"/>
</dbReference>
<evidence type="ECO:0000256" key="2">
    <source>
        <dbReference type="ARBA" id="ARBA00022692"/>
    </source>
</evidence>
<dbReference type="GO" id="GO:0016020">
    <property type="term" value="C:membrane"/>
    <property type="evidence" value="ECO:0007669"/>
    <property type="project" value="UniProtKB-SubCell"/>
</dbReference>
<proteinExistence type="inferred from homology"/>
<feature type="transmembrane region" description="Helical" evidence="6">
    <location>
        <begin position="225"/>
        <end position="247"/>
    </location>
</feature>
<gene>
    <name evidence="8" type="ORF">BU24DRAFT_420434</name>
</gene>
<feature type="transmembrane region" description="Helical" evidence="6">
    <location>
        <begin position="57"/>
        <end position="78"/>
    </location>
</feature>
<dbReference type="PANTHER" id="PTHR33048">
    <property type="entry name" value="PTH11-LIKE INTEGRAL MEMBRANE PROTEIN (AFU_ORTHOLOGUE AFUA_5G11245)"/>
    <property type="match status" value="1"/>
</dbReference>
<dbReference type="OrthoDB" id="444631at2759"/>
<dbReference type="InterPro" id="IPR052337">
    <property type="entry name" value="SAT4-like"/>
</dbReference>
<comment type="similarity">
    <text evidence="5">Belongs to the SAT4 family.</text>
</comment>
<name>A0A6A5XYN0_9PLEO</name>
<protein>
    <recommendedName>
        <fullName evidence="7">Rhodopsin domain-containing protein</fullName>
    </recommendedName>
</protein>
<keyword evidence="9" id="KW-1185">Reference proteome</keyword>
<evidence type="ECO:0000259" key="7">
    <source>
        <dbReference type="Pfam" id="PF20684"/>
    </source>
</evidence>
<dbReference type="PANTHER" id="PTHR33048:SF18">
    <property type="entry name" value="INTEGRAL MEMBRANE PROTEIN"/>
    <property type="match status" value="1"/>
</dbReference>
<evidence type="ECO:0000256" key="3">
    <source>
        <dbReference type="ARBA" id="ARBA00022989"/>
    </source>
</evidence>
<feature type="transmembrane region" description="Helical" evidence="6">
    <location>
        <begin position="143"/>
        <end position="164"/>
    </location>
</feature>
<feature type="transmembrane region" description="Helical" evidence="6">
    <location>
        <begin position="190"/>
        <end position="213"/>
    </location>
</feature>
<feature type="transmembrane region" description="Helical" evidence="6">
    <location>
        <begin position="259"/>
        <end position="280"/>
    </location>
</feature>
<sequence length="334" mass="37453">MGADGRIQDPEILNHLNIVSIDQLTILGWTTTVLSVLLTMGRLIIHWRKVHSLTLDDLLNTMSAILLIPLNITCLIYLPVEVQAQSYALGLTDKMPTFEQLNYSNHVELAMLFLFWFVIYLVKASFLALFWRLFNISSRFRMWWCGITIFTALSFCVTILMTLWRCGNPSDILTFGACETMSIGTARAILIIWSVLNSIGGIVLMSLPVYMVNTRMLALETPQRVGITLIFGLVVVHIIFDILRTVYALSPDLGVRTNLLAVWLILEPNVAVIVCALPHYKGMLSCGNCRKARGSSSFSFTKSRSSARPQTIVPMDLQDVSGYCLESRSTVEHV</sequence>
<evidence type="ECO:0000256" key="6">
    <source>
        <dbReference type="SAM" id="Phobius"/>
    </source>
</evidence>
<organism evidence="8 9">
    <name type="scientific">Aaosphaeria arxii CBS 175.79</name>
    <dbReference type="NCBI Taxonomy" id="1450172"/>
    <lineage>
        <taxon>Eukaryota</taxon>
        <taxon>Fungi</taxon>
        <taxon>Dikarya</taxon>
        <taxon>Ascomycota</taxon>
        <taxon>Pezizomycotina</taxon>
        <taxon>Dothideomycetes</taxon>
        <taxon>Pleosporomycetidae</taxon>
        <taxon>Pleosporales</taxon>
        <taxon>Pleosporales incertae sedis</taxon>
        <taxon>Aaosphaeria</taxon>
    </lineage>
</organism>
<keyword evidence="4 6" id="KW-0472">Membrane</keyword>
<comment type="subcellular location">
    <subcellularLocation>
        <location evidence="1">Membrane</location>
        <topology evidence="1">Multi-pass membrane protein</topology>
    </subcellularLocation>
</comment>
<feature type="transmembrane region" description="Helical" evidence="6">
    <location>
        <begin position="109"/>
        <end position="131"/>
    </location>
</feature>
<dbReference type="AlphaFoldDB" id="A0A6A5XYN0"/>
<feature type="domain" description="Rhodopsin" evidence="7">
    <location>
        <begin position="42"/>
        <end position="284"/>
    </location>
</feature>
<evidence type="ECO:0000256" key="4">
    <source>
        <dbReference type="ARBA" id="ARBA00023136"/>
    </source>
</evidence>